<dbReference type="GeneID" id="18872797"/>
<dbReference type="GO" id="GO:0046592">
    <property type="term" value="F:polyamine oxidase activity"/>
    <property type="evidence" value="ECO:0007669"/>
    <property type="project" value="EnsemblFungi"/>
</dbReference>
<dbReference type="InterPro" id="IPR036188">
    <property type="entry name" value="FAD/NAD-bd_sf"/>
</dbReference>
<accession>G3AIY9</accession>
<dbReference type="EMBL" id="GL996500">
    <property type="protein sequence ID" value="EGW33800.1"/>
    <property type="molecule type" value="Genomic_DNA"/>
</dbReference>
<dbReference type="PANTHER" id="PTHR10742">
    <property type="entry name" value="FLAVIN MONOAMINE OXIDASE"/>
    <property type="match status" value="1"/>
</dbReference>
<dbReference type="Gene3D" id="3.50.50.60">
    <property type="entry name" value="FAD/NAD(P)-binding domain"/>
    <property type="match status" value="1"/>
</dbReference>
<dbReference type="RefSeq" id="XP_007373384.1">
    <property type="nucleotide sequence ID" value="XM_007373322.1"/>
</dbReference>
<gene>
    <name evidence="2" type="ORF">SPAPADRAFT_59154</name>
</gene>
<feature type="domain" description="Amine oxidase" evidence="1">
    <location>
        <begin position="15"/>
        <end position="472"/>
    </location>
</feature>
<dbReference type="SUPFAM" id="SSF51905">
    <property type="entry name" value="FAD/NAD(P)-binding domain"/>
    <property type="match status" value="1"/>
</dbReference>
<organism evidence="3">
    <name type="scientific">Spathaspora passalidarum (strain NRRL Y-27907 / 11-Y1)</name>
    <dbReference type="NCBI Taxonomy" id="619300"/>
    <lineage>
        <taxon>Eukaryota</taxon>
        <taxon>Fungi</taxon>
        <taxon>Dikarya</taxon>
        <taxon>Ascomycota</taxon>
        <taxon>Saccharomycotina</taxon>
        <taxon>Pichiomycetes</taxon>
        <taxon>Debaryomycetaceae</taxon>
        <taxon>Spathaspora</taxon>
    </lineage>
</organism>
<evidence type="ECO:0000313" key="3">
    <source>
        <dbReference type="Proteomes" id="UP000000709"/>
    </source>
</evidence>
<dbReference type="Proteomes" id="UP000000709">
    <property type="component" value="Unassembled WGS sequence"/>
</dbReference>
<dbReference type="Gene3D" id="3.90.660.10">
    <property type="match status" value="1"/>
</dbReference>
<evidence type="ECO:0000313" key="2">
    <source>
        <dbReference type="EMBL" id="EGW33800.1"/>
    </source>
</evidence>
<dbReference type="HOGENOM" id="CLU_004498_10_1_1"/>
<dbReference type="eggNOG" id="KOG0029">
    <property type="taxonomic scope" value="Eukaryota"/>
</dbReference>
<dbReference type="GO" id="GO:0015940">
    <property type="term" value="P:pantothenate biosynthetic process"/>
    <property type="evidence" value="ECO:0007669"/>
    <property type="project" value="EnsemblFungi"/>
</dbReference>
<dbReference type="PANTHER" id="PTHR10742:SF410">
    <property type="entry name" value="LYSINE-SPECIFIC HISTONE DEMETHYLASE 2"/>
    <property type="match status" value="1"/>
</dbReference>
<name>G3AIY9_SPAPN</name>
<dbReference type="AlphaFoldDB" id="G3AIY9"/>
<dbReference type="Pfam" id="PF01593">
    <property type="entry name" value="Amino_oxidase"/>
    <property type="match status" value="1"/>
</dbReference>
<dbReference type="KEGG" id="spaa:SPAPADRAFT_59154"/>
<sequence length="482" mass="54682">MSKITTKVAIIGAGVSGLKAAEVLLNEPHSPFQPDDIVIVEAQDRIGGRIKTDTTKSKLGISYDLGAAWFHDTLTNQVLKDAVANNYFDVKNDTYYDDKDIQIYDRNGLIDVSGLKINRVVEDLEKYIELHYHEELDTEDISLQDIVKQFVQQYEFMLTPEQIDYSTRIMRYLELWYGISWDKISGKYSIMDHQGRNLLNKRGYYFIIENLLKLVKDIRILTKQPIVKIDRNNKETSKPICIESSTGLKIYSDYLLVTVPQSILQLPAAHPYGLTWNPPLPKSIQDALSTIHFGALGKVIFEFDDVWWDESQDRFEILADDNQVNLSATITSPPKPFTYPAYIINFASVHNKPSLVILTQSPLTDYLEKNPEQAWNYYKPMLATLAHKGKIPTEPINVITTDWTQNPYIRGAYAAVETGDDPSELIIQLSGEFDGCGLSSSHIRFAGEHTIMDGAGCVHGAYNSGIREAKWILQDVKPRPRL</sequence>
<proteinExistence type="predicted"/>
<dbReference type="InterPro" id="IPR050281">
    <property type="entry name" value="Flavin_monoamine_oxidase"/>
</dbReference>
<keyword evidence="3" id="KW-1185">Reference proteome</keyword>
<dbReference type="GO" id="GO:0046208">
    <property type="term" value="P:spermine catabolic process"/>
    <property type="evidence" value="ECO:0007669"/>
    <property type="project" value="EnsemblFungi"/>
</dbReference>
<dbReference type="FunCoup" id="G3AIY9">
    <property type="interactions" value="375"/>
</dbReference>
<evidence type="ECO:0000259" key="1">
    <source>
        <dbReference type="Pfam" id="PF01593"/>
    </source>
</evidence>
<dbReference type="STRING" id="619300.G3AIY9"/>
<reference evidence="2 3" key="1">
    <citation type="journal article" date="2011" name="Proc. Natl. Acad. Sci. U.S.A.">
        <title>Comparative genomics of xylose-fermenting fungi for enhanced biofuel production.</title>
        <authorList>
            <person name="Wohlbach D.J."/>
            <person name="Kuo A."/>
            <person name="Sato T.K."/>
            <person name="Potts K.M."/>
            <person name="Salamov A.A."/>
            <person name="LaButti K.M."/>
            <person name="Sun H."/>
            <person name="Clum A."/>
            <person name="Pangilinan J.L."/>
            <person name="Lindquist E.A."/>
            <person name="Lucas S."/>
            <person name="Lapidus A."/>
            <person name="Jin M."/>
            <person name="Gunawan C."/>
            <person name="Balan V."/>
            <person name="Dale B.E."/>
            <person name="Jeffries T.W."/>
            <person name="Zinkel R."/>
            <person name="Barry K.W."/>
            <person name="Grigoriev I.V."/>
            <person name="Gasch A.P."/>
        </authorList>
    </citation>
    <scope>NUCLEOTIDE SEQUENCE [LARGE SCALE GENOMIC DNA]</scope>
    <source>
        <strain evidence="3">NRRL Y-27907 / 11-Y1</strain>
    </source>
</reference>
<dbReference type="InParanoid" id="G3AIY9"/>
<dbReference type="SUPFAM" id="SSF54373">
    <property type="entry name" value="FAD-linked reductases, C-terminal domain"/>
    <property type="match status" value="1"/>
</dbReference>
<protein>
    <recommendedName>
        <fullName evidence="1">Amine oxidase domain-containing protein</fullName>
    </recommendedName>
</protein>
<dbReference type="OrthoDB" id="5046242at2759"/>
<dbReference type="InterPro" id="IPR002937">
    <property type="entry name" value="Amino_oxidase"/>
</dbReference>
<dbReference type="OMA" id="EFFDNYQ"/>